<dbReference type="RefSeq" id="WP_283441117.1">
    <property type="nucleotide sequence ID" value="NZ_FXUL01000002.1"/>
</dbReference>
<reference evidence="2 3" key="1">
    <citation type="submission" date="2017-05" db="EMBL/GenBank/DDBJ databases">
        <authorList>
            <person name="Varghese N."/>
            <person name="Submissions S."/>
        </authorList>
    </citation>
    <scope>NUCLEOTIDE SEQUENCE [LARGE SCALE GENOMIC DNA]</scope>
    <source>
        <strain evidence="2 3">DSM 26001</strain>
    </source>
</reference>
<feature type="region of interest" description="Disordered" evidence="1">
    <location>
        <begin position="71"/>
        <end position="96"/>
    </location>
</feature>
<dbReference type="EMBL" id="FXUL01000002">
    <property type="protein sequence ID" value="SMP49782.1"/>
    <property type="molecule type" value="Genomic_DNA"/>
</dbReference>
<feature type="compositionally biased region" description="Low complexity" evidence="1">
    <location>
        <begin position="178"/>
        <end position="196"/>
    </location>
</feature>
<name>A0ABY1PXJ3_9BURK</name>
<dbReference type="InterPro" id="IPR018648">
    <property type="entry name" value="DUF2076"/>
</dbReference>
<evidence type="ECO:0000313" key="3">
    <source>
        <dbReference type="Proteomes" id="UP001158049"/>
    </source>
</evidence>
<evidence type="ECO:0008006" key="4">
    <source>
        <dbReference type="Google" id="ProtNLM"/>
    </source>
</evidence>
<protein>
    <recommendedName>
        <fullName evidence="4">ABC transporter substrate-binding protein</fullName>
    </recommendedName>
</protein>
<dbReference type="Proteomes" id="UP001158049">
    <property type="component" value="Unassembled WGS sequence"/>
</dbReference>
<dbReference type="Pfam" id="PF09849">
    <property type="entry name" value="DUF2076"/>
    <property type="match status" value="1"/>
</dbReference>
<feature type="region of interest" description="Disordered" evidence="1">
    <location>
        <begin position="219"/>
        <end position="240"/>
    </location>
</feature>
<keyword evidence="3" id="KW-1185">Reference proteome</keyword>
<gene>
    <name evidence="2" type="ORF">SAMN06295970_102316</name>
</gene>
<accession>A0ABY1PXJ3</accession>
<evidence type="ECO:0000256" key="1">
    <source>
        <dbReference type="SAM" id="MobiDB-lite"/>
    </source>
</evidence>
<organism evidence="2 3">
    <name type="scientific">Noviherbaspirillum suwonense</name>
    <dbReference type="NCBI Taxonomy" id="1224511"/>
    <lineage>
        <taxon>Bacteria</taxon>
        <taxon>Pseudomonadati</taxon>
        <taxon>Pseudomonadota</taxon>
        <taxon>Betaproteobacteria</taxon>
        <taxon>Burkholderiales</taxon>
        <taxon>Oxalobacteraceae</taxon>
        <taxon>Noviherbaspirillum</taxon>
    </lineage>
</organism>
<proteinExistence type="predicted"/>
<evidence type="ECO:0000313" key="2">
    <source>
        <dbReference type="EMBL" id="SMP49782.1"/>
    </source>
</evidence>
<sequence>MTPQEQEKLQQFLNQMRQAQGVQRDPEADALINAAVSRQPDAAYLLVQRTLLQEQALEAARVRIAELEQQAQAPKPATSFLGGADDWGNSARSRQASNMPAMAAPSAPLQQQGYAQPEPAQRQGALSRFGMGGGGGGGSFLGTMAATAAGVAGGAFLFQGIGNLMGGNHGADAAKQGLASDTSGAGAASAAPASDNSLAQEAGLNDVSNTPAQEYGALDDTAALDDSAGMDDFGGDDSMI</sequence>
<feature type="region of interest" description="Disordered" evidence="1">
    <location>
        <begin position="174"/>
        <end position="196"/>
    </location>
</feature>
<comment type="caution">
    <text evidence="2">The sequence shown here is derived from an EMBL/GenBank/DDBJ whole genome shotgun (WGS) entry which is preliminary data.</text>
</comment>